<proteinExistence type="inferred from homology"/>
<evidence type="ECO:0000256" key="1">
    <source>
        <dbReference type="ARBA" id="ARBA00009183"/>
    </source>
</evidence>
<dbReference type="PANTHER" id="PTHR23023">
    <property type="entry name" value="DIMETHYLANILINE MONOOXYGENASE"/>
    <property type="match status" value="1"/>
</dbReference>
<evidence type="ECO:0000256" key="2">
    <source>
        <dbReference type="ARBA" id="ARBA00022630"/>
    </source>
</evidence>
<dbReference type="SUPFAM" id="SSF51971">
    <property type="entry name" value="Nucleotide-binding domain"/>
    <property type="match status" value="1"/>
</dbReference>
<dbReference type="AlphaFoldDB" id="A0AAW1KFR3"/>
<keyword evidence="5" id="KW-0503">Monooxygenase</keyword>
<dbReference type="GO" id="GO:0050661">
    <property type="term" value="F:NADP binding"/>
    <property type="evidence" value="ECO:0007669"/>
    <property type="project" value="InterPro"/>
</dbReference>
<dbReference type="GO" id="GO:0050660">
    <property type="term" value="F:flavin adenine dinucleotide binding"/>
    <property type="evidence" value="ECO:0007669"/>
    <property type="project" value="InterPro"/>
</dbReference>
<name>A0AAW1KFR3_SAPOF</name>
<dbReference type="Proteomes" id="UP001443914">
    <property type="component" value="Unassembled WGS sequence"/>
</dbReference>
<evidence type="ECO:0000256" key="5">
    <source>
        <dbReference type="RuleBase" id="RU361177"/>
    </source>
</evidence>
<dbReference type="Pfam" id="PF13450">
    <property type="entry name" value="NAD_binding_8"/>
    <property type="match status" value="1"/>
</dbReference>
<dbReference type="Gene3D" id="3.50.50.60">
    <property type="entry name" value="FAD/NAD(P)-binding domain"/>
    <property type="match status" value="2"/>
</dbReference>
<reference evidence="6" key="1">
    <citation type="submission" date="2024-03" db="EMBL/GenBank/DDBJ databases">
        <title>WGS assembly of Saponaria officinalis var. Norfolk2.</title>
        <authorList>
            <person name="Jenkins J."/>
            <person name="Shu S."/>
            <person name="Grimwood J."/>
            <person name="Barry K."/>
            <person name="Goodstein D."/>
            <person name="Schmutz J."/>
            <person name="Leebens-Mack J."/>
            <person name="Osbourn A."/>
        </authorList>
    </citation>
    <scope>NUCLEOTIDE SEQUENCE [LARGE SCALE GENOMIC DNA]</scope>
    <source>
        <strain evidence="6">JIC</strain>
    </source>
</reference>
<evidence type="ECO:0000313" key="7">
    <source>
        <dbReference type="Proteomes" id="UP001443914"/>
    </source>
</evidence>
<accession>A0AAW1KFR3</accession>
<dbReference type="EC" id="1.-.-.-" evidence="5"/>
<dbReference type="EMBL" id="JBDFQZ010000006">
    <property type="protein sequence ID" value="KAK9716420.1"/>
    <property type="molecule type" value="Genomic_DNA"/>
</dbReference>
<gene>
    <name evidence="6" type="ORF">RND81_06G231700</name>
</gene>
<protein>
    <recommendedName>
        <fullName evidence="5">Flavin-containing monooxygenase</fullName>
        <ecNumber evidence="5">1.-.-.-</ecNumber>
    </recommendedName>
</protein>
<dbReference type="InterPro" id="IPR036188">
    <property type="entry name" value="FAD/NAD-bd_sf"/>
</dbReference>
<organism evidence="6 7">
    <name type="scientific">Saponaria officinalis</name>
    <name type="common">Common soapwort</name>
    <name type="synonym">Lychnis saponaria</name>
    <dbReference type="NCBI Taxonomy" id="3572"/>
    <lineage>
        <taxon>Eukaryota</taxon>
        <taxon>Viridiplantae</taxon>
        <taxon>Streptophyta</taxon>
        <taxon>Embryophyta</taxon>
        <taxon>Tracheophyta</taxon>
        <taxon>Spermatophyta</taxon>
        <taxon>Magnoliopsida</taxon>
        <taxon>eudicotyledons</taxon>
        <taxon>Gunneridae</taxon>
        <taxon>Pentapetalae</taxon>
        <taxon>Caryophyllales</taxon>
        <taxon>Caryophyllaceae</taxon>
        <taxon>Caryophylleae</taxon>
        <taxon>Saponaria</taxon>
    </lineage>
</organism>
<dbReference type="InterPro" id="IPR020946">
    <property type="entry name" value="Flavin_mOase-like"/>
</dbReference>
<dbReference type="GO" id="GO:0004499">
    <property type="term" value="F:N,N-dimethylaniline monooxygenase activity"/>
    <property type="evidence" value="ECO:0007669"/>
    <property type="project" value="InterPro"/>
</dbReference>
<keyword evidence="7" id="KW-1185">Reference proteome</keyword>
<comment type="similarity">
    <text evidence="1 5">Belongs to the FMO family.</text>
</comment>
<dbReference type="Pfam" id="PF00743">
    <property type="entry name" value="FMO-like"/>
    <property type="match status" value="1"/>
</dbReference>
<keyword evidence="2 5" id="KW-0285">Flavoprotein</keyword>
<evidence type="ECO:0000256" key="4">
    <source>
        <dbReference type="ARBA" id="ARBA00023002"/>
    </source>
</evidence>
<comment type="caution">
    <text evidence="6">The sequence shown here is derived from an EMBL/GenBank/DDBJ whole genome shotgun (WGS) entry which is preliminary data.</text>
</comment>
<evidence type="ECO:0000256" key="3">
    <source>
        <dbReference type="ARBA" id="ARBA00022827"/>
    </source>
</evidence>
<keyword evidence="3 5" id="KW-0274">FAD</keyword>
<sequence length="368" mass="41677">MEDDELREMEEALQVDWSQGREVRSKKVSVVGGGLAGLVAIRELCREGHEVVAYERGSKLDGTWVYTPETESDPLGIDPTKTVVHSSLYDSLRTNLPRHIMVVFQVVIVIGASASAIDITRDIAGVAKEVRVVVRRSEGGIIFWDKLRLSNMYFHPMNWGLPYPLAGPDKAYADGRVGFQDGTEVIADVILHCTGYKYHYPFLHTDGAVNVDDNRVGPLYKHVFPPALAPGIAFVGIPNFVITSVLFELQSKWIAGVLSERISLPSEETMMLDVEAFYSKLEASNVPKRHTHRLNDFKFELEDWLAKECGCPPIAEWRKNMFHSSLTSFIAQPETYRNELDCSEVLYEQAEQEFRQYLVPERVIDRRQ</sequence>
<keyword evidence="4 5" id="KW-0560">Oxidoreductase</keyword>
<evidence type="ECO:0000313" key="6">
    <source>
        <dbReference type="EMBL" id="KAK9716420.1"/>
    </source>
</evidence>
<dbReference type="InterPro" id="IPR050346">
    <property type="entry name" value="FMO-like"/>
</dbReference>
<comment type="cofactor">
    <cofactor evidence="5">
        <name>FAD</name>
        <dbReference type="ChEBI" id="CHEBI:57692"/>
    </cofactor>
</comment>